<keyword evidence="2" id="KW-1185">Reference proteome</keyword>
<comment type="caution">
    <text evidence="1">The sequence shown here is derived from an EMBL/GenBank/DDBJ whole genome shotgun (WGS) entry which is preliminary data.</text>
</comment>
<dbReference type="AlphaFoldDB" id="A0A8J2KV27"/>
<protein>
    <submittedName>
        <fullName evidence="1">Uncharacterized protein</fullName>
    </submittedName>
</protein>
<gene>
    <name evidence="1" type="ORF">AFUS01_LOCUS32270</name>
</gene>
<name>A0A8J2KV27_9HEXA</name>
<feature type="non-terminal residue" evidence="1">
    <location>
        <position position="95"/>
    </location>
</feature>
<evidence type="ECO:0000313" key="1">
    <source>
        <dbReference type="EMBL" id="CAG7821971.1"/>
    </source>
</evidence>
<accession>A0A8J2KV27</accession>
<proteinExistence type="predicted"/>
<dbReference type="EMBL" id="CAJVCH010525000">
    <property type="protein sequence ID" value="CAG7821971.1"/>
    <property type="molecule type" value="Genomic_DNA"/>
</dbReference>
<feature type="non-terminal residue" evidence="1">
    <location>
        <position position="1"/>
    </location>
</feature>
<evidence type="ECO:0000313" key="2">
    <source>
        <dbReference type="Proteomes" id="UP000708208"/>
    </source>
</evidence>
<organism evidence="1 2">
    <name type="scientific">Allacma fusca</name>
    <dbReference type="NCBI Taxonomy" id="39272"/>
    <lineage>
        <taxon>Eukaryota</taxon>
        <taxon>Metazoa</taxon>
        <taxon>Ecdysozoa</taxon>
        <taxon>Arthropoda</taxon>
        <taxon>Hexapoda</taxon>
        <taxon>Collembola</taxon>
        <taxon>Symphypleona</taxon>
        <taxon>Sminthuridae</taxon>
        <taxon>Allacma</taxon>
    </lineage>
</organism>
<dbReference type="Proteomes" id="UP000708208">
    <property type="component" value="Unassembled WGS sequence"/>
</dbReference>
<reference evidence="1" key="1">
    <citation type="submission" date="2021-06" db="EMBL/GenBank/DDBJ databases">
        <authorList>
            <person name="Hodson N. C."/>
            <person name="Mongue J. A."/>
            <person name="Jaron S. K."/>
        </authorList>
    </citation>
    <scope>NUCLEOTIDE SEQUENCE</scope>
</reference>
<sequence length="95" mass="11231">RYFLVRTLELQLQESCGFYLFSLFLCTTPAALYLELACPGIYGVKLPWYYPFTIWFWTGKTRESKLKSINPNQFNQDNFEAEPEDWIAGVEFQNL</sequence>